<name>A0A6S7BBW5_9BURK</name>
<dbReference type="Proteomes" id="UP000494115">
    <property type="component" value="Unassembled WGS sequence"/>
</dbReference>
<dbReference type="AlphaFoldDB" id="A0A6S7BBW5"/>
<organism evidence="1 2">
    <name type="scientific">Pararobbsia alpina</name>
    <dbReference type="NCBI Taxonomy" id="621374"/>
    <lineage>
        <taxon>Bacteria</taxon>
        <taxon>Pseudomonadati</taxon>
        <taxon>Pseudomonadota</taxon>
        <taxon>Betaproteobacteria</taxon>
        <taxon>Burkholderiales</taxon>
        <taxon>Burkholderiaceae</taxon>
        <taxon>Pararobbsia</taxon>
    </lineage>
</organism>
<accession>A0A6S7BBW5</accession>
<reference evidence="1 2" key="1">
    <citation type="submission" date="2020-04" db="EMBL/GenBank/DDBJ databases">
        <authorList>
            <person name="De Canck E."/>
        </authorList>
    </citation>
    <scope>NUCLEOTIDE SEQUENCE [LARGE SCALE GENOMIC DNA]</scope>
    <source>
        <strain evidence="1 2">LMG 28138</strain>
    </source>
</reference>
<sequence length="29" mass="2992">MPHVYDYPMGSIGNQAGADTLVPLGAEGM</sequence>
<keyword evidence="2" id="KW-1185">Reference proteome</keyword>
<protein>
    <submittedName>
        <fullName evidence="1">Uncharacterized protein</fullName>
    </submittedName>
</protein>
<evidence type="ECO:0000313" key="1">
    <source>
        <dbReference type="EMBL" id="CAB3794918.1"/>
    </source>
</evidence>
<evidence type="ECO:0000313" key="2">
    <source>
        <dbReference type="Proteomes" id="UP000494115"/>
    </source>
</evidence>
<proteinExistence type="predicted"/>
<dbReference type="EMBL" id="CADIKM010000020">
    <property type="protein sequence ID" value="CAB3794918.1"/>
    <property type="molecule type" value="Genomic_DNA"/>
</dbReference>
<gene>
    <name evidence="1" type="ORF">LMG28138_03774</name>
</gene>